<dbReference type="GO" id="GO:0016740">
    <property type="term" value="F:transferase activity"/>
    <property type="evidence" value="ECO:0007669"/>
    <property type="project" value="UniProtKB-KW"/>
</dbReference>
<evidence type="ECO:0000256" key="1">
    <source>
        <dbReference type="SAM" id="Phobius"/>
    </source>
</evidence>
<dbReference type="RefSeq" id="WP_129130504.1">
    <property type="nucleotide sequence ID" value="NZ_SDHW01000002.1"/>
</dbReference>
<feature type="transmembrane region" description="Helical" evidence="1">
    <location>
        <begin position="259"/>
        <end position="277"/>
    </location>
</feature>
<feature type="transmembrane region" description="Helical" evidence="1">
    <location>
        <begin position="323"/>
        <end position="341"/>
    </location>
</feature>
<dbReference type="Pfam" id="PF00535">
    <property type="entry name" value="Glycos_transf_2"/>
    <property type="match status" value="1"/>
</dbReference>
<feature type="transmembrane region" description="Helical" evidence="1">
    <location>
        <begin position="353"/>
        <end position="371"/>
    </location>
</feature>
<dbReference type="EMBL" id="SDHW01000002">
    <property type="protein sequence ID" value="RXK60543.1"/>
    <property type="molecule type" value="Genomic_DNA"/>
</dbReference>
<dbReference type="PANTHER" id="PTHR43179:SF7">
    <property type="entry name" value="RHAMNOSYLTRANSFERASE WBBL"/>
    <property type="match status" value="1"/>
</dbReference>
<keyword evidence="3" id="KW-0808">Transferase</keyword>
<protein>
    <submittedName>
        <fullName evidence="3">Glycosyltransferase</fullName>
    </submittedName>
</protein>
<keyword evidence="4" id="KW-1185">Reference proteome</keyword>
<evidence type="ECO:0000259" key="2">
    <source>
        <dbReference type="Pfam" id="PF00535"/>
    </source>
</evidence>
<feature type="domain" description="Glycosyltransferase 2-like" evidence="2">
    <location>
        <begin position="4"/>
        <end position="132"/>
    </location>
</feature>
<dbReference type="Gene3D" id="3.90.550.10">
    <property type="entry name" value="Spore Coat Polysaccharide Biosynthesis Protein SpsA, Chain A"/>
    <property type="match status" value="1"/>
</dbReference>
<keyword evidence="1" id="KW-1133">Transmembrane helix</keyword>
<name>A0A4Q1CJ17_9BACT</name>
<dbReference type="Proteomes" id="UP000290204">
    <property type="component" value="Unassembled WGS sequence"/>
</dbReference>
<dbReference type="PANTHER" id="PTHR43179">
    <property type="entry name" value="RHAMNOSYLTRANSFERASE WBBL"/>
    <property type="match status" value="1"/>
</dbReference>
<keyword evidence="1" id="KW-0472">Membrane</keyword>
<dbReference type="SUPFAM" id="SSF53448">
    <property type="entry name" value="Nucleotide-diphospho-sugar transferases"/>
    <property type="match status" value="1"/>
</dbReference>
<keyword evidence="1" id="KW-0812">Transmembrane</keyword>
<evidence type="ECO:0000313" key="4">
    <source>
        <dbReference type="Proteomes" id="UP000290204"/>
    </source>
</evidence>
<organism evidence="3 4">
    <name type="scientific">Lacibacter luteus</name>
    <dbReference type="NCBI Taxonomy" id="2508719"/>
    <lineage>
        <taxon>Bacteria</taxon>
        <taxon>Pseudomonadati</taxon>
        <taxon>Bacteroidota</taxon>
        <taxon>Chitinophagia</taxon>
        <taxon>Chitinophagales</taxon>
        <taxon>Chitinophagaceae</taxon>
        <taxon>Lacibacter</taxon>
    </lineage>
</organism>
<dbReference type="AlphaFoldDB" id="A0A4Q1CJ17"/>
<evidence type="ECO:0000313" key="3">
    <source>
        <dbReference type="EMBL" id="RXK60543.1"/>
    </source>
</evidence>
<dbReference type="InterPro" id="IPR001173">
    <property type="entry name" value="Glyco_trans_2-like"/>
</dbReference>
<dbReference type="CDD" id="cd04186">
    <property type="entry name" value="GT_2_like_c"/>
    <property type="match status" value="1"/>
</dbReference>
<proteinExistence type="predicted"/>
<sequence length="645" mass="73097">MQLSVIIVNYNVKFFLEQCLLSVQKAIQQMDAELWVVDNASTDGSRAYLEPKFPQVKFCWNSENIGFGRACNQALAQAKGEYILFLNPDTIVPEDCFTACISFFKQTPDAGALGIRMLDGAGRFLPESKRSFPAPLTSFYKLSGLAALFPKSKTFGRYHLGYLDEHKNHAVDVLAGAFMFIPKAVLEKTGGFDESFFMYGEDVDLSYRIQEAGYKNYYYSERSILHFKGESTKKTSVNYVRMFYDAMSRFVKKHYSSSSAGLFATLISAAIWMRAFLSLIKRFIQRVGLPLLDAVLIIASFLLAKYVWTHFIRPEIVYQNKLLWLSFVGFSGLFLLVSYYTGLYDKQFRYKNLFQSNLISMLIILAVYSLMPEEYRFSRGMVLLGSVFSYLFLYAWRQLLLKTAVLEKAIDEEDYFSIIAGTQADLQKVNQLLQQNGRRKTVQGFISPIAEEHALGPVTELPQLLQNTPANELLMCESTHLSFAEIIGLYEPAGKKVKLRLHANGSESIIGSDSKNEAGEVLHNEQYQLATEINLRLKRLIDISTSLFFLLTFPVHFIINRHPLGLLKQSAAVLAGKKTWVGYSAMRKQLPQLPASVVGPAGIPHGLSKLKEEGLLMADEWYAKEYEPQYDLATIFTNYQKLGNK</sequence>
<comment type="caution">
    <text evidence="3">The sequence shown here is derived from an EMBL/GenBank/DDBJ whole genome shotgun (WGS) entry which is preliminary data.</text>
</comment>
<gene>
    <name evidence="3" type="ORF">ESA94_08725</name>
</gene>
<feature type="transmembrane region" description="Helical" evidence="1">
    <location>
        <begin position="289"/>
        <end position="308"/>
    </location>
</feature>
<dbReference type="OrthoDB" id="9771846at2"/>
<reference evidence="3 4" key="1">
    <citation type="submission" date="2019-01" db="EMBL/GenBank/DDBJ databases">
        <title>Lacibacter sp. strain TTM-7.</title>
        <authorList>
            <person name="Chen W.-M."/>
        </authorList>
    </citation>
    <scope>NUCLEOTIDE SEQUENCE [LARGE SCALE GENOMIC DNA]</scope>
    <source>
        <strain evidence="3 4">TTM-7</strain>
    </source>
</reference>
<accession>A0A4Q1CJ17</accession>
<dbReference type="InterPro" id="IPR029044">
    <property type="entry name" value="Nucleotide-diphossugar_trans"/>
</dbReference>
<feature type="transmembrane region" description="Helical" evidence="1">
    <location>
        <begin position="377"/>
        <end position="396"/>
    </location>
</feature>